<protein>
    <submittedName>
        <fullName evidence="2">Uncharacterized protein</fullName>
    </submittedName>
</protein>
<dbReference type="AlphaFoldDB" id="A0A074S3Q4"/>
<name>A0A074S3Q4_9AGAM</name>
<sequence length="118" mass="12755">MRFATIATLSFITAALGAPSAKRQEQLNGNVFFCTEKDFTGVCARTPPTDNGCKSLDDTFNKNISSFRIEPEGTFVCLLWSDANCQGSNPGGWIRAPVADLSTINFENTASSYQCKSA</sequence>
<evidence type="ECO:0000313" key="3">
    <source>
        <dbReference type="Proteomes" id="UP000027456"/>
    </source>
</evidence>
<dbReference type="Gene3D" id="2.60.20.10">
    <property type="entry name" value="Crystallins"/>
    <property type="match status" value="1"/>
</dbReference>
<organism evidence="2 3">
    <name type="scientific">Rhizoctonia solani 123E</name>
    <dbReference type="NCBI Taxonomy" id="1423351"/>
    <lineage>
        <taxon>Eukaryota</taxon>
        <taxon>Fungi</taxon>
        <taxon>Dikarya</taxon>
        <taxon>Basidiomycota</taxon>
        <taxon>Agaricomycotina</taxon>
        <taxon>Agaricomycetes</taxon>
        <taxon>Cantharellales</taxon>
        <taxon>Ceratobasidiaceae</taxon>
        <taxon>Rhizoctonia</taxon>
    </lineage>
</organism>
<dbReference type="Proteomes" id="UP000027456">
    <property type="component" value="Unassembled WGS sequence"/>
</dbReference>
<evidence type="ECO:0000313" key="2">
    <source>
        <dbReference type="EMBL" id="KEP51523.1"/>
    </source>
</evidence>
<reference evidence="2 3" key="1">
    <citation type="submission" date="2013-12" db="EMBL/GenBank/DDBJ databases">
        <authorList>
            <person name="Cubeta M."/>
            <person name="Pakala S."/>
            <person name="Fedorova N."/>
            <person name="Thomas E."/>
            <person name="Dean R."/>
            <person name="Jabaji S."/>
            <person name="Neate S."/>
            <person name="Toda T."/>
            <person name="Tavantzis S."/>
            <person name="Vilgalys R."/>
            <person name="Bharathan N."/>
            <person name="Pakala S."/>
            <person name="Losada L.S."/>
            <person name="Zafar N."/>
            <person name="Nierman W."/>
        </authorList>
    </citation>
    <scope>NUCLEOTIDE SEQUENCE [LARGE SCALE GENOMIC DNA]</scope>
    <source>
        <strain evidence="2 3">123E</strain>
    </source>
</reference>
<comment type="caution">
    <text evidence="2">The sequence shown here is derived from an EMBL/GenBank/DDBJ whole genome shotgun (WGS) entry which is preliminary data.</text>
</comment>
<gene>
    <name evidence="2" type="ORF">V565_060060</name>
</gene>
<accession>A0A074S3Q4</accession>
<keyword evidence="1" id="KW-0732">Signal</keyword>
<evidence type="ECO:0000256" key="1">
    <source>
        <dbReference type="SAM" id="SignalP"/>
    </source>
</evidence>
<feature type="chain" id="PRO_5001699886" evidence="1">
    <location>
        <begin position="18"/>
        <end position="118"/>
    </location>
</feature>
<dbReference type="EMBL" id="AZST01000162">
    <property type="protein sequence ID" value="KEP51523.1"/>
    <property type="molecule type" value="Genomic_DNA"/>
</dbReference>
<dbReference type="HOGENOM" id="CLU_2086438_0_0_1"/>
<proteinExistence type="predicted"/>
<dbReference type="OrthoDB" id="5401396at2759"/>
<keyword evidence="3" id="KW-1185">Reference proteome</keyword>
<feature type="signal peptide" evidence="1">
    <location>
        <begin position="1"/>
        <end position="17"/>
    </location>
</feature>